<feature type="transmembrane region" description="Helical" evidence="4">
    <location>
        <begin position="980"/>
        <end position="999"/>
    </location>
</feature>
<evidence type="ECO:0000256" key="4">
    <source>
        <dbReference type="SAM" id="Phobius"/>
    </source>
</evidence>
<dbReference type="GeneID" id="5034010"/>
<keyword evidence="6" id="KW-1185">Reference proteome</keyword>
<protein>
    <recommendedName>
        <fullName evidence="7">TNFR-Cys domain-containing protein</fullName>
    </recommendedName>
</protein>
<accession>A0DCR1</accession>
<keyword evidence="4" id="KW-0812">Transmembrane</keyword>
<evidence type="ECO:0000256" key="3">
    <source>
        <dbReference type="ARBA" id="ARBA00023157"/>
    </source>
</evidence>
<name>A0DCR1_PARTE</name>
<dbReference type="RefSeq" id="XP_001448225.1">
    <property type="nucleotide sequence ID" value="XM_001448188.2"/>
</dbReference>
<dbReference type="STRING" id="5888.A0DCR1"/>
<feature type="transmembrane region" description="Helical" evidence="4">
    <location>
        <begin position="1037"/>
        <end position="1057"/>
    </location>
</feature>
<dbReference type="InterPro" id="IPR009030">
    <property type="entry name" value="Growth_fac_rcpt_cys_sf"/>
</dbReference>
<dbReference type="PANTHER" id="PTHR38934:SF6">
    <property type="entry name" value="CHROMOSOME UNDETERMINED SCAFFOLD_176, WHOLE GENOME SHOTGUN SEQUENCE"/>
    <property type="match status" value="1"/>
</dbReference>
<feature type="transmembrane region" description="Helical" evidence="4">
    <location>
        <begin position="885"/>
        <end position="903"/>
    </location>
</feature>
<keyword evidence="4" id="KW-0472">Membrane</keyword>
<gene>
    <name evidence="5" type="ORF">GSPATT00039419001</name>
</gene>
<feature type="transmembrane region" description="Helical" evidence="4">
    <location>
        <begin position="1005"/>
        <end position="1025"/>
    </location>
</feature>
<evidence type="ECO:0000313" key="5">
    <source>
        <dbReference type="EMBL" id="CAK80828.1"/>
    </source>
</evidence>
<keyword evidence="3" id="KW-1015">Disulfide bond</keyword>
<keyword evidence="2" id="KW-0677">Repeat</keyword>
<proteinExistence type="predicted"/>
<dbReference type="KEGG" id="ptm:GSPATT00039419001"/>
<dbReference type="AlphaFoldDB" id="A0DCR1"/>
<evidence type="ECO:0000256" key="1">
    <source>
        <dbReference type="ARBA" id="ARBA00022729"/>
    </source>
</evidence>
<organism evidence="5 6">
    <name type="scientific">Paramecium tetraurelia</name>
    <dbReference type="NCBI Taxonomy" id="5888"/>
    <lineage>
        <taxon>Eukaryota</taxon>
        <taxon>Sar</taxon>
        <taxon>Alveolata</taxon>
        <taxon>Ciliophora</taxon>
        <taxon>Intramacronucleata</taxon>
        <taxon>Oligohymenophorea</taxon>
        <taxon>Peniculida</taxon>
        <taxon>Parameciidae</taxon>
        <taxon>Paramecium</taxon>
    </lineage>
</organism>
<evidence type="ECO:0000256" key="2">
    <source>
        <dbReference type="ARBA" id="ARBA00022737"/>
    </source>
</evidence>
<dbReference type="PANTHER" id="PTHR38934">
    <property type="entry name" value="HYPHALLY REGULATED CELL WALL PROTEIN 1"/>
    <property type="match status" value="1"/>
</dbReference>
<dbReference type="Proteomes" id="UP000000600">
    <property type="component" value="Unassembled WGS sequence"/>
</dbReference>
<feature type="transmembrane region" description="Helical" evidence="4">
    <location>
        <begin position="848"/>
        <end position="865"/>
    </location>
</feature>
<keyword evidence="4" id="KW-1133">Transmembrane helix</keyword>
<dbReference type="InterPro" id="IPR011936">
    <property type="entry name" value="Myxo_disulph_rpt"/>
</dbReference>
<evidence type="ECO:0000313" key="6">
    <source>
        <dbReference type="Proteomes" id="UP000000600"/>
    </source>
</evidence>
<sequence length="1122" mass="130298">MGLFKTFYLPPHHKLDLKFRIFFSSQTDVQISTTLDDYYFQTHDTCAYYELCDTILFSCDKIYDYSIRHQSSTLQVQVFLVDYPNYLATNIFWGITDVFLSVYQCPPQCEVCINSITCLNLTQFSVYFWEQDISKIEGWQKRNLPFRGTHKCGNFQFYGPFHEFDVIKFNSIILQDHTQIMIRFKLIIVQLQRRRSLEILVNNKQQNHNYHFALDSIDKMFICGQSQVIADIQAQYQHYVPNLSIEISIPDMIDWGAYFGIRDFEIFTDAQKVTELCNDHNINPFDGCFNFQFDCSEGCSNCVQGNCLECYSNWQHDLYNNDCIPKCGDGIIVGIEECDDSNLIPNDGCHECQFSCPLNCLQCQFGSCLNCNSLFQLVNNNCIPDILNYKNKQQLECIECENTHCMKCMPEWNLFNFQCVQCEADDCYFYEAICGDGKVEDLEECDDGNTILFDGCYECQYQCEYSCIECVEGVCLKFSDLKDIKIIECDFGFHLIDQNCHSNCGDQIVVSDEKCDDGNNEPFDGCFQCQYSCSLYCQDCYEGYCLACDIGYQLQNNRCYELCGDGIKLTNEECDDGNILSLDGCSEKCQIEDLWKCSTQDQERSLCFQFDNPALQLQYINMTFTKQYILMTSSQLVKQRDSNVNLTSNLQTSIVNVNQFDYIITFESQVEPTYEELKDIQYLFTIELLNQLEVDLIFNVSFNISLVNSYDLEIMNKELKLKLKNPIVLNEQQKQASQKASKFNLMIFIILGISSFIILLSGNPSDCFEVLDTLQYQSYLRYINVAFPENISIYFESSELLSIQPFLITFNLLEVFQSAFDQEILDSFGKFYFYSINADLLINFQSQFCQIAFLTLLTILYYGYVKINYKSCISQRQIIDLRREHSMFISHIVLILYQIHQFILRLGKMFSLSGLKLWILANSWDILFKIILYLYSKPQNSLRTQLSIPLCIGIMITLFAIAISYTINNANNKKLRDLKMYRHHGLIVIKKFLFLFFLIKAQDNSIIQCIAMALINTLYLGLIIITNLLKDNIDKIVIFWFEMPIIIFTFSSVSFHPDFAKHLTNNQQILIGFAQIMILSFGLLSPLIKYGYVIIEKAQSTIIIKCQRIPCLKNTKKGHRKG</sequence>
<dbReference type="eggNOG" id="ENOG502S6T0">
    <property type="taxonomic scope" value="Eukaryota"/>
</dbReference>
<reference evidence="5 6" key="1">
    <citation type="journal article" date="2006" name="Nature">
        <title>Global trends of whole-genome duplications revealed by the ciliate Paramecium tetraurelia.</title>
        <authorList>
            <consortium name="Genoscope"/>
            <person name="Aury J.-M."/>
            <person name="Jaillon O."/>
            <person name="Duret L."/>
            <person name="Noel B."/>
            <person name="Jubin C."/>
            <person name="Porcel B.M."/>
            <person name="Segurens B."/>
            <person name="Daubin V."/>
            <person name="Anthouard V."/>
            <person name="Aiach N."/>
            <person name="Arnaiz O."/>
            <person name="Billaut A."/>
            <person name="Beisson J."/>
            <person name="Blanc I."/>
            <person name="Bouhouche K."/>
            <person name="Camara F."/>
            <person name="Duharcourt S."/>
            <person name="Guigo R."/>
            <person name="Gogendeau D."/>
            <person name="Katinka M."/>
            <person name="Keller A.-M."/>
            <person name="Kissmehl R."/>
            <person name="Klotz C."/>
            <person name="Koll F."/>
            <person name="Le Moue A."/>
            <person name="Lepere C."/>
            <person name="Malinsky S."/>
            <person name="Nowacki M."/>
            <person name="Nowak J.K."/>
            <person name="Plattner H."/>
            <person name="Poulain J."/>
            <person name="Ruiz F."/>
            <person name="Serrano V."/>
            <person name="Zagulski M."/>
            <person name="Dessen P."/>
            <person name="Betermier M."/>
            <person name="Weissenbach J."/>
            <person name="Scarpelli C."/>
            <person name="Schachter V."/>
            <person name="Sperling L."/>
            <person name="Meyer E."/>
            <person name="Cohen J."/>
            <person name="Wincker P."/>
        </authorList>
    </citation>
    <scope>NUCLEOTIDE SEQUENCE [LARGE SCALE GENOMIC DNA]</scope>
    <source>
        <strain evidence="5 6">Stock d4-2</strain>
    </source>
</reference>
<dbReference type="EMBL" id="CT868381">
    <property type="protein sequence ID" value="CAK80828.1"/>
    <property type="molecule type" value="Genomic_DNA"/>
</dbReference>
<keyword evidence="1" id="KW-0732">Signal</keyword>
<dbReference type="SUPFAM" id="SSF57184">
    <property type="entry name" value="Growth factor receptor domain"/>
    <property type="match status" value="2"/>
</dbReference>
<dbReference type="InParanoid" id="A0DCR1"/>
<dbReference type="Pfam" id="PF13948">
    <property type="entry name" value="DUF4215"/>
    <property type="match status" value="4"/>
</dbReference>
<dbReference type="OMA" id="ECENTHC"/>
<evidence type="ECO:0008006" key="7">
    <source>
        <dbReference type="Google" id="ProtNLM"/>
    </source>
</evidence>
<dbReference type="OrthoDB" id="28293at2759"/>
<feature type="transmembrane region" description="Helical" evidence="4">
    <location>
        <begin position="947"/>
        <end position="968"/>
    </location>
</feature>
<dbReference type="NCBIfam" id="TIGR02232">
    <property type="entry name" value="myxo_disulf_rpt"/>
    <property type="match status" value="4"/>
</dbReference>
<dbReference type="HOGENOM" id="CLU_008168_0_0_1"/>
<feature type="transmembrane region" description="Helical" evidence="4">
    <location>
        <begin position="1069"/>
        <end position="1088"/>
    </location>
</feature>
<feature type="non-terminal residue" evidence="5">
    <location>
        <position position="1122"/>
    </location>
</feature>